<evidence type="ECO:0000256" key="12">
    <source>
        <dbReference type="SAM" id="MobiDB-lite"/>
    </source>
</evidence>
<evidence type="ECO:0000313" key="15">
    <source>
        <dbReference type="Proteomes" id="UP000694568"/>
    </source>
</evidence>
<dbReference type="CDD" id="cd01369">
    <property type="entry name" value="KISc_KHC_KIF5"/>
    <property type="match status" value="1"/>
</dbReference>
<dbReference type="PROSITE" id="PS00411">
    <property type="entry name" value="KINESIN_MOTOR_1"/>
    <property type="match status" value="1"/>
</dbReference>
<dbReference type="Gene3D" id="6.10.250.1590">
    <property type="match status" value="1"/>
</dbReference>
<evidence type="ECO:0000256" key="8">
    <source>
        <dbReference type="ARBA" id="ARBA00023212"/>
    </source>
</evidence>
<feature type="coiled-coil region" evidence="11">
    <location>
        <begin position="337"/>
        <end position="460"/>
    </location>
</feature>
<feature type="binding site" evidence="9">
    <location>
        <begin position="85"/>
        <end position="92"/>
    </location>
    <ligand>
        <name>ATP</name>
        <dbReference type="ChEBI" id="CHEBI:30616"/>
    </ligand>
</feature>
<evidence type="ECO:0000256" key="11">
    <source>
        <dbReference type="SAM" id="Coils"/>
    </source>
</evidence>
<keyword evidence="6 11" id="KW-0175">Coiled coil</keyword>
<accession>A0A8C9ZAM1</accession>
<dbReference type="AlphaFoldDB" id="A0A8C9ZAM1"/>
<evidence type="ECO:0000256" key="2">
    <source>
        <dbReference type="ARBA" id="ARBA00022490"/>
    </source>
</evidence>
<dbReference type="InterPro" id="IPR027640">
    <property type="entry name" value="Kinesin-like_fam"/>
</dbReference>
<name>A0A8C9ZAM1_SANLU</name>
<evidence type="ECO:0000259" key="13">
    <source>
        <dbReference type="PROSITE" id="PS50067"/>
    </source>
</evidence>
<dbReference type="GO" id="GO:0007018">
    <property type="term" value="P:microtubule-based movement"/>
    <property type="evidence" value="ECO:0007669"/>
    <property type="project" value="InterPro"/>
</dbReference>
<dbReference type="InterPro" id="IPR027417">
    <property type="entry name" value="P-loop_NTPase"/>
</dbReference>
<comment type="similarity">
    <text evidence="9 10">Belongs to the TRAFAC class myosin-kinesin ATPase superfamily. Kinesin family.</text>
</comment>
<dbReference type="InterPro" id="IPR019821">
    <property type="entry name" value="Kinesin_motor_CS"/>
</dbReference>
<dbReference type="GO" id="GO:0008017">
    <property type="term" value="F:microtubule binding"/>
    <property type="evidence" value="ECO:0007669"/>
    <property type="project" value="InterPro"/>
</dbReference>
<dbReference type="Gene3D" id="1.20.5.340">
    <property type="match status" value="1"/>
</dbReference>
<dbReference type="Proteomes" id="UP000694568">
    <property type="component" value="Unplaced"/>
</dbReference>
<evidence type="ECO:0000256" key="3">
    <source>
        <dbReference type="ARBA" id="ARBA00022701"/>
    </source>
</evidence>
<dbReference type="CDD" id="cd23649">
    <property type="entry name" value="Khc_CBD_cc"/>
    <property type="match status" value="1"/>
</dbReference>
<dbReference type="PRINTS" id="PR00380">
    <property type="entry name" value="KINESINHEAVY"/>
</dbReference>
<dbReference type="GO" id="GO:0005874">
    <property type="term" value="C:microtubule"/>
    <property type="evidence" value="ECO:0007669"/>
    <property type="project" value="UniProtKB-KW"/>
</dbReference>
<evidence type="ECO:0000256" key="4">
    <source>
        <dbReference type="ARBA" id="ARBA00022741"/>
    </source>
</evidence>
<feature type="coiled-coil region" evidence="11">
    <location>
        <begin position="519"/>
        <end position="649"/>
    </location>
</feature>
<dbReference type="PANTHER" id="PTHR47968">
    <property type="entry name" value="CENTROMERE PROTEIN E"/>
    <property type="match status" value="1"/>
</dbReference>
<dbReference type="GO" id="GO:0005524">
    <property type="term" value="F:ATP binding"/>
    <property type="evidence" value="ECO:0007669"/>
    <property type="project" value="UniProtKB-UniRule"/>
</dbReference>
<evidence type="ECO:0000313" key="14">
    <source>
        <dbReference type="Ensembl" id="ENSSLUP00000037560.1"/>
    </source>
</evidence>
<gene>
    <name evidence="14" type="primary">LOC116044913</name>
</gene>
<dbReference type="InterPro" id="IPR036961">
    <property type="entry name" value="Kinesin_motor_dom_sf"/>
</dbReference>
<evidence type="ECO:0000256" key="9">
    <source>
        <dbReference type="PROSITE-ProRule" id="PRU00283"/>
    </source>
</evidence>
<protein>
    <recommendedName>
        <fullName evidence="10">Kinesin-like protein</fullName>
    </recommendedName>
</protein>
<dbReference type="InterPro" id="IPR001752">
    <property type="entry name" value="Kinesin_motor_dom"/>
</dbReference>
<keyword evidence="7 9" id="KW-0505">Motor protein</keyword>
<keyword evidence="3 10" id="KW-0493">Microtubule</keyword>
<feature type="compositionally biased region" description="Basic and acidic residues" evidence="12">
    <location>
        <begin position="830"/>
        <end position="844"/>
    </location>
</feature>
<dbReference type="FunFam" id="3.40.850.10:FF:000009">
    <property type="entry name" value="Kinesin-like protein"/>
    <property type="match status" value="1"/>
</dbReference>
<keyword evidence="4 9" id="KW-0547">Nucleotide-binding</keyword>
<dbReference type="SMART" id="SM00129">
    <property type="entry name" value="KISc"/>
    <property type="match status" value="1"/>
</dbReference>
<keyword evidence="8" id="KW-0206">Cytoskeleton</keyword>
<reference evidence="14" key="2">
    <citation type="submission" date="2025-09" db="UniProtKB">
        <authorList>
            <consortium name="Ensembl"/>
        </authorList>
    </citation>
    <scope>IDENTIFICATION</scope>
</reference>
<keyword evidence="5 9" id="KW-0067">ATP-binding</keyword>
<feature type="domain" description="Kinesin motor" evidence="13">
    <location>
        <begin position="8"/>
        <end position="325"/>
    </location>
</feature>
<evidence type="ECO:0000256" key="1">
    <source>
        <dbReference type="ARBA" id="ARBA00004245"/>
    </source>
</evidence>
<dbReference type="InterPro" id="IPR059182">
    <property type="entry name" value="Khc_C"/>
</dbReference>
<dbReference type="Gene3D" id="3.40.850.10">
    <property type="entry name" value="Kinesin motor domain"/>
    <property type="match status" value="1"/>
</dbReference>
<evidence type="ECO:0000256" key="5">
    <source>
        <dbReference type="ARBA" id="ARBA00022840"/>
    </source>
</evidence>
<keyword evidence="15" id="KW-1185">Reference proteome</keyword>
<dbReference type="PROSITE" id="PS50067">
    <property type="entry name" value="KINESIN_MOTOR_2"/>
    <property type="match status" value="1"/>
</dbReference>
<evidence type="ECO:0000256" key="6">
    <source>
        <dbReference type="ARBA" id="ARBA00023054"/>
    </source>
</evidence>
<dbReference type="GO" id="GO:0003777">
    <property type="term" value="F:microtubule motor activity"/>
    <property type="evidence" value="ECO:0007669"/>
    <property type="project" value="InterPro"/>
</dbReference>
<dbReference type="Pfam" id="PF00225">
    <property type="entry name" value="Kinesin"/>
    <property type="match status" value="1"/>
</dbReference>
<sequence>MADPAECTIKVMCRFRPLNNSEVVRGDKYIPKFQGEENVVIGGKPYMFDRVFQSNTTQEQVYNACAQKIVKDVLEGYNGTIFAYGQTSSGKTHTMEGNLHDTDAMGIIPRIVQDIFNYIYSMDENLEFHIKVSYFEIYLDKIRDLLDVSKTNLSVHEDKNRVPYVKGCTERFVCSPDEVMDTIDEGKSNRHVAVTNMNEHSSRSHSIFLINVKQENTQTEQKLSGKLYLVDLAGSEKVSKTGAEGAVLDEAKNINKSLSSLGNVISALAEGSGYIPYRDSKMTRILQDSLGGNCRTTIVICCSPSSYNEAETKSTLMFGQRAKTIKNTVTVNVELTAEQWKQKYEREKEKNKTLRSTVTWLENELNRWRNASSRRDHENLQAELNRLQAENEASKDEVKEVLQALEELAVNYDQKSQEVEDKTKEFEAISEELCQKSSILSSLDSELQKLKEMSNHQKKRVTEMMSSLLKDLAEIGIAVGSNDIKVLGCLVGLIDEEFTVARLYISKMKSEVKTMVKRCKQLEGTQSESNKKMDENEKELSACQLRISQHEAKIKSLTEYLQNVEQKKRQLEENVDSLNEELVKLSAQGTSPEKVHAMEKESEIQTANEVKEAVEKQIHSHREAHQKQISNLRDELDNKEKLITDHLNHIFVEIDCLSFFPFKAKELQTLHNLRKLFVQDLATRVKKSAEMDSDDTGGSAAQKQKISFLENNLEQLTKVHKQLVRDNADLRCELPKLEKRLRATAERVKALESALKEAKENAARDRKRYQQEVDRIKEAVRAKNMARRGHSAQIGDQAYPARAAAGGVPHPPQHQPQRGRLLPEQPDGVHQGREQRWQQHQARQEVRTTPLLVFRELTRPCAGTREGNI</sequence>
<dbReference type="Ensembl" id="ENSSLUT00000038718.1">
    <property type="protein sequence ID" value="ENSSLUP00000037560.1"/>
    <property type="gene ID" value="ENSSLUG00000016653.1"/>
</dbReference>
<dbReference type="PANTHER" id="PTHR47968:SF68">
    <property type="entry name" value="KINESIN-LIKE PROTEIN"/>
    <property type="match status" value="1"/>
</dbReference>
<evidence type="ECO:0000256" key="7">
    <source>
        <dbReference type="ARBA" id="ARBA00023175"/>
    </source>
</evidence>
<organism evidence="14 15">
    <name type="scientific">Sander lucioperca</name>
    <name type="common">Pike-perch</name>
    <name type="synonym">Perca lucioperca</name>
    <dbReference type="NCBI Taxonomy" id="283035"/>
    <lineage>
        <taxon>Eukaryota</taxon>
        <taxon>Metazoa</taxon>
        <taxon>Chordata</taxon>
        <taxon>Craniata</taxon>
        <taxon>Vertebrata</taxon>
        <taxon>Euteleostomi</taxon>
        <taxon>Actinopterygii</taxon>
        <taxon>Neopterygii</taxon>
        <taxon>Teleostei</taxon>
        <taxon>Neoteleostei</taxon>
        <taxon>Acanthomorphata</taxon>
        <taxon>Eupercaria</taxon>
        <taxon>Perciformes</taxon>
        <taxon>Percoidei</taxon>
        <taxon>Percidae</taxon>
        <taxon>Luciopercinae</taxon>
        <taxon>Sander</taxon>
    </lineage>
</organism>
<feature type="coiled-coil region" evidence="11">
    <location>
        <begin position="699"/>
        <end position="786"/>
    </location>
</feature>
<comment type="subcellular location">
    <subcellularLocation>
        <location evidence="1">Cytoplasm</location>
        <location evidence="1">Cytoskeleton</location>
    </subcellularLocation>
</comment>
<feature type="region of interest" description="Disordered" evidence="12">
    <location>
        <begin position="802"/>
        <end position="844"/>
    </location>
</feature>
<dbReference type="SUPFAM" id="SSF52540">
    <property type="entry name" value="P-loop containing nucleoside triphosphate hydrolases"/>
    <property type="match status" value="1"/>
</dbReference>
<keyword evidence="2" id="KW-0963">Cytoplasm</keyword>
<reference evidence="14" key="1">
    <citation type="submission" date="2025-08" db="UniProtKB">
        <authorList>
            <consortium name="Ensembl"/>
        </authorList>
    </citation>
    <scope>IDENTIFICATION</scope>
</reference>
<proteinExistence type="inferred from homology"/>
<dbReference type="GeneTree" id="ENSGT00940000154801"/>
<evidence type="ECO:0000256" key="10">
    <source>
        <dbReference type="RuleBase" id="RU000394"/>
    </source>
</evidence>